<evidence type="ECO:0000256" key="2">
    <source>
        <dbReference type="ARBA" id="ARBA00022747"/>
    </source>
</evidence>
<evidence type="ECO:0000256" key="4">
    <source>
        <dbReference type="SAM" id="Coils"/>
    </source>
</evidence>
<dbReference type="Pfam" id="PF01420">
    <property type="entry name" value="Methylase_S"/>
    <property type="match status" value="1"/>
</dbReference>
<dbReference type="PANTHER" id="PTHR30408:SF12">
    <property type="entry name" value="TYPE I RESTRICTION ENZYME MJAVIII SPECIFICITY SUBUNIT"/>
    <property type="match status" value="1"/>
</dbReference>
<evidence type="ECO:0000259" key="5">
    <source>
        <dbReference type="Pfam" id="PF01420"/>
    </source>
</evidence>
<dbReference type="InterPro" id="IPR000055">
    <property type="entry name" value="Restrct_endonuc_typeI_TRD"/>
</dbReference>
<dbReference type="Gene3D" id="3.90.220.20">
    <property type="entry name" value="DNA methylase specificity domains"/>
    <property type="match status" value="1"/>
</dbReference>
<comment type="caution">
    <text evidence="6">The sequence shown here is derived from an EMBL/GenBank/DDBJ whole genome shotgun (WGS) entry which is preliminary data.</text>
</comment>
<feature type="coiled-coil region" evidence="4">
    <location>
        <begin position="19"/>
        <end position="46"/>
    </location>
</feature>
<evidence type="ECO:0000256" key="1">
    <source>
        <dbReference type="ARBA" id="ARBA00010923"/>
    </source>
</evidence>
<dbReference type="InterPro" id="IPR052021">
    <property type="entry name" value="Type-I_RS_S_subunit"/>
</dbReference>
<gene>
    <name evidence="6" type="ORF">GCM10022395_06260</name>
</gene>
<organism evidence="6 7">
    <name type="scientific">Snuella lapsa</name>
    <dbReference type="NCBI Taxonomy" id="870481"/>
    <lineage>
        <taxon>Bacteria</taxon>
        <taxon>Pseudomonadati</taxon>
        <taxon>Bacteroidota</taxon>
        <taxon>Flavobacteriia</taxon>
        <taxon>Flavobacteriales</taxon>
        <taxon>Flavobacteriaceae</taxon>
        <taxon>Snuella</taxon>
    </lineage>
</organism>
<dbReference type="SUPFAM" id="SSF116734">
    <property type="entry name" value="DNA methylase specificity domain"/>
    <property type="match status" value="2"/>
</dbReference>
<dbReference type="Proteomes" id="UP001500954">
    <property type="component" value="Unassembled WGS sequence"/>
</dbReference>
<evidence type="ECO:0000256" key="3">
    <source>
        <dbReference type="ARBA" id="ARBA00023125"/>
    </source>
</evidence>
<dbReference type="InterPro" id="IPR044946">
    <property type="entry name" value="Restrct_endonuc_typeI_TRD_sf"/>
</dbReference>
<reference evidence="7" key="1">
    <citation type="journal article" date="2019" name="Int. J. Syst. Evol. Microbiol.">
        <title>The Global Catalogue of Microorganisms (GCM) 10K type strain sequencing project: providing services to taxonomists for standard genome sequencing and annotation.</title>
        <authorList>
            <consortium name="The Broad Institute Genomics Platform"/>
            <consortium name="The Broad Institute Genome Sequencing Center for Infectious Disease"/>
            <person name="Wu L."/>
            <person name="Ma J."/>
        </authorList>
    </citation>
    <scope>NUCLEOTIDE SEQUENCE [LARGE SCALE GENOMIC DNA]</scope>
    <source>
        <strain evidence="7">JCM 17111</strain>
    </source>
</reference>
<keyword evidence="3" id="KW-0238">DNA-binding</keyword>
<dbReference type="CDD" id="cd17278">
    <property type="entry name" value="RMtype1_S_LdeBORF1052P-TRD2-CR2"/>
    <property type="match status" value="1"/>
</dbReference>
<dbReference type="RefSeq" id="WP_345004335.1">
    <property type="nucleotide sequence ID" value="NZ_BAABCY010000017.1"/>
</dbReference>
<dbReference type="PANTHER" id="PTHR30408">
    <property type="entry name" value="TYPE-1 RESTRICTION ENZYME ECOKI SPECIFICITY PROTEIN"/>
    <property type="match status" value="1"/>
</dbReference>
<keyword evidence="2" id="KW-0680">Restriction system</keyword>
<evidence type="ECO:0000313" key="7">
    <source>
        <dbReference type="Proteomes" id="UP001500954"/>
    </source>
</evidence>
<protein>
    <recommendedName>
        <fullName evidence="5">Type I restriction modification DNA specificity domain-containing protein</fullName>
    </recommendedName>
</protein>
<comment type="similarity">
    <text evidence="1">Belongs to the type-I restriction system S methylase family.</text>
</comment>
<keyword evidence="7" id="KW-1185">Reference proteome</keyword>
<sequence>MIIQAPKDVKDQREIAKTISVYDQKITLLREQNQTLEELAQTLFKRWFVEFEFPNENGQPYKSSGGNMVDSELGEIPEGWRIGVLGELSNLKSGYAFKSKDFVDSSCIKAIKIKDLKGKGVVEISDVSSVSEQVTIIERVKYFKLDKGDIVLAMSGNTTGKIGVIPPHDNELYLNQRVGKFFLKDPSYKSFVYNFLMSGNYEERILSMGYGSAQPNINPSQIESIEVLIPRDEILTDYIGTSEPIYNKVLINNAEIQSLIQLRDTLLPKLMSGELKIKFNE</sequence>
<feature type="domain" description="Type I restriction modification DNA specificity" evidence="5">
    <location>
        <begin position="77"/>
        <end position="233"/>
    </location>
</feature>
<dbReference type="EMBL" id="BAABCY010000017">
    <property type="protein sequence ID" value="GAA3557702.1"/>
    <property type="molecule type" value="Genomic_DNA"/>
</dbReference>
<name>A0ABP6X0T6_9FLAO</name>
<proteinExistence type="inferred from homology"/>
<accession>A0ABP6X0T6</accession>
<evidence type="ECO:0000313" key="6">
    <source>
        <dbReference type="EMBL" id="GAA3557702.1"/>
    </source>
</evidence>
<keyword evidence="4" id="KW-0175">Coiled coil</keyword>